<dbReference type="InterPro" id="IPR050763">
    <property type="entry name" value="ABC_transporter_ATP-binding"/>
</dbReference>
<keyword evidence="3" id="KW-0547">Nucleotide-binding</keyword>
<evidence type="ECO:0000259" key="5">
    <source>
        <dbReference type="Pfam" id="PF00005"/>
    </source>
</evidence>
<dbReference type="InterPro" id="IPR027417">
    <property type="entry name" value="P-loop_NTPase"/>
</dbReference>
<feature type="domain" description="ABC transporter" evidence="5">
    <location>
        <begin position="4"/>
        <end position="45"/>
    </location>
</feature>
<dbReference type="GO" id="GO:0016887">
    <property type="term" value="F:ATP hydrolysis activity"/>
    <property type="evidence" value="ECO:0007669"/>
    <property type="project" value="InterPro"/>
</dbReference>
<dbReference type="PANTHER" id="PTHR42711">
    <property type="entry name" value="ABC TRANSPORTER ATP-BINDING PROTEIN"/>
    <property type="match status" value="1"/>
</dbReference>
<evidence type="ECO:0000256" key="4">
    <source>
        <dbReference type="ARBA" id="ARBA00022840"/>
    </source>
</evidence>
<dbReference type="SUPFAM" id="SSF52540">
    <property type="entry name" value="P-loop containing nucleoside triphosphate hydrolases"/>
    <property type="match status" value="1"/>
</dbReference>
<dbReference type="Gene3D" id="3.40.50.300">
    <property type="entry name" value="P-loop containing nucleotide triphosphate hydrolases"/>
    <property type="match status" value="1"/>
</dbReference>
<name>A0A540V3K2_9BACL</name>
<dbReference type="AlphaFoldDB" id="A0A540V3K2"/>
<organism evidence="6 7">
    <name type="scientific">Ureibacillus terrenus</name>
    <dbReference type="NCBI Taxonomy" id="118246"/>
    <lineage>
        <taxon>Bacteria</taxon>
        <taxon>Bacillati</taxon>
        <taxon>Bacillota</taxon>
        <taxon>Bacilli</taxon>
        <taxon>Bacillales</taxon>
        <taxon>Caryophanaceae</taxon>
        <taxon>Ureibacillus</taxon>
    </lineage>
</organism>
<dbReference type="OrthoDB" id="9804819at2"/>
<keyword evidence="7" id="KW-1185">Reference proteome</keyword>
<evidence type="ECO:0000256" key="2">
    <source>
        <dbReference type="ARBA" id="ARBA00022448"/>
    </source>
</evidence>
<dbReference type="InterPro" id="IPR003439">
    <property type="entry name" value="ABC_transporter-like_ATP-bd"/>
</dbReference>
<evidence type="ECO:0000313" key="6">
    <source>
        <dbReference type="EMBL" id="TQE91298.1"/>
    </source>
</evidence>
<keyword evidence="4 6" id="KW-0067">ATP-binding</keyword>
<proteinExistence type="inferred from homology"/>
<comment type="similarity">
    <text evidence="1">Belongs to the ABC transporter superfamily.</text>
</comment>
<evidence type="ECO:0000256" key="3">
    <source>
        <dbReference type="ARBA" id="ARBA00022741"/>
    </source>
</evidence>
<dbReference type="EMBL" id="VIGD01000006">
    <property type="protein sequence ID" value="TQE91298.1"/>
    <property type="molecule type" value="Genomic_DNA"/>
</dbReference>
<keyword evidence="2" id="KW-0813">Transport</keyword>
<evidence type="ECO:0000313" key="7">
    <source>
        <dbReference type="Proteomes" id="UP000315753"/>
    </source>
</evidence>
<accession>A0A540V3K2</accession>
<comment type="caution">
    <text evidence="6">The sequence shown here is derived from an EMBL/GenBank/DDBJ whole genome shotgun (WGS) entry which is preliminary data.</text>
</comment>
<reference evidence="6 7" key="1">
    <citation type="submission" date="2019-06" db="EMBL/GenBank/DDBJ databases">
        <title>Genome sequence of Ureibacillus terrenus.</title>
        <authorList>
            <person name="Maclea K.S."/>
            <person name="Simoes M."/>
        </authorList>
    </citation>
    <scope>NUCLEOTIDE SEQUENCE [LARGE SCALE GENOMIC DNA]</scope>
    <source>
        <strain evidence="6 7">ATCC BAA-384</strain>
    </source>
</reference>
<protein>
    <submittedName>
        <fullName evidence="6">ATP-binding cassette domain-containing protein</fullName>
    </submittedName>
</protein>
<sequence length="105" mass="12290">MKLVGLRPDIKQKVRNYSLGMKQKLALAQAIMENQQILILDEPFNALDYNSVQQVRALLKSFKEEGRTILLTSHHHEDITLLCDEVYRINHFKLEKDDMAFSYIN</sequence>
<dbReference type="GO" id="GO:0005524">
    <property type="term" value="F:ATP binding"/>
    <property type="evidence" value="ECO:0007669"/>
    <property type="project" value="UniProtKB-KW"/>
</dbReference>
<dbReference type="PANTHER" id="PTHR42711:SF5">
    <property type="entry name" value="ABC TRANSPORTER ATP-BINDING PROTEIN NATA"/>
    <property type="match status" value="1"/>
</dbReference>
<gene>
    <name evidence="6" type="ORF">FKZ59_06485</name>
</gene>
<evidence type="ECO:0000256" key="1">
    <source>
        <dbReference type="ARBA" id="ARBA00005417"/>
    </source>
</evidence>
<dbReference type="Proteomes" id="UP000315753">
    <property type="component" value="Unassembled WGS sequence"/>
</dbReference>
<dbReference type="Pfam" id="PF00005">
    <property type="entry name" value="ABC_tran"/>
    <property type="match status" value="1"/>
</dbReference>